<dbReference type="Pfam" id="PF00589">
    <property type="entry name" value="Phage_integrase"/>
    <property type="match status" value="1"/>
</dbReference>
<feature type="domain" description="Core-binding (CB)" evidence="5">
    <location>
        <begin position="1"/>
        <end position="86"/>
    </location>
</feature>
<reference evidence="6" key="1">
    <citation type="journal article" date="2015" name="Nature">
        <title>Complex archaea that bridge the gap between prokaryotes and eukaryotes.</title>
        <authorList>
            <person name="Spang A."/>
            <person name="Saw J.H."/>
            <person name="Jorgensen S.L."/>
            <person name="Zaremba-Niedzwiedzka K."/>
            <person name="Martijn J."/>
            <person name="Lind A.E."/>
            <person name="van Eijk R."/>
            <person name="Schleper C."/>
            <person name="Guy L."/>
            <person name="Ettema T.J."/>
        </authorList>
    </citation>
    <scope>NUCLEOTIDE SEQUENCE</scope>
</reference>
<evidence type="ECO:0000259" key="4">
    <source>
        <dbReference type="PROSITE" id="PS51898"/>
    </source>
</evidence>
<dbReference type="GO" id="GO:0003677">
    <property type="term" value="F:DNA binding"/>
    <property type="evidence" value="ECO:0007669"/>
    <property type="project" value="UniProtKB-KW"/>
</dbReference>
<dbReference type="EMBL" id="LAZR01000029">
    <property type="protein sequence ID" value="KKO02897.1"/>
    <property type="molecule type" value="Genomic_DNA"/>
</dbReference>
<keyword evidence="3" id="KW-0233">DNA recombination</keyword>
<dbReference type="SUPFAM" id="SSF56349">
    <property type="entry name" value="DNA breaking-rejoining enzymes"/>
    <property type="match status" value="1"/>
</dbReference>
<dbReference type="InterPro" id="IPR013762">
    <property type="entry name" value="Integrase-like_cat_sf"/>
</dbReference>
<dbReference type="InterPro" id="IPR004107">
    <property type="entry name" value="Integrase_SAM-like_N"/>
</dbReference>
<evidence type="ECO:0000313" key="6">
    <source>
        <dbReference type="EMBL" id="KKO02897.1"/>
    </source>
</evidence>
<dbReference type="GO" id="GO:0015074">
    <property type="term" value="P:DNA integration"/>
    <property type="evidence" value="ECO:0007669"/>
    <property type="project" value="UniProtKB-KW"/>
</dbReference>
<proteinExistence type="predicted"/>
<sequence length="291" mass="33594">METLIKEFLVFMQTKKAAANNTLLSYRRDLSEFLRFCANHPGQPTVKTMDSKIIRDYNEWLKEQNIASATINRRLAALRSFLGYLKAKKLIKENLVEEMAFYRESPKTIFEVLTDKKIKKLLEILAKRATPKGIRDSAMIELFLATGIQPSELVSLDLEMADLGAEYPEIKICHRGNIRKISLPFRVVLALSEYIQKARLKLISGRSEKALKEKALFLNQRGERLTRNGVWWIIRECAHSANLKNEVTPRALRYNFAARQLALGVSSEKLQQLLGHTHQHSVDRFRERLQI</sequence>
<dbReference type="GO" id="GO:0006310">
    <property type="term" value="P:DNA recombination"/>
    <property type="evidence" value="ECO:0007669"/>
    <property type="project" value="UniProtKB-KW"/>
</dbReference>
<accession>A0A0F9XTW9</accession>
<evidence type="ECO:0000256" key="1">
    <source>
        <dbReference type="ARBA" id="ARBA00022908"/>
    </source>
</evidence>
<dbReference type="Gene3D" id="1.10.150.130">
    <property type="match status" value="1"/>
</dbReference>
<keyword evidence="2" id="KW-0238">DNA-binding</keyword>
<comment type="caution">
    <text evidence="6">The sequence shown here is derived from an EMBL/GenBank/DDBJ whole genome shotgun (WGS) entry which is preliminary data.</text>
</comment>
<evidence type="ECO:0000256" key="3">
    <source>
        <dbReference type="ARBA" id="ARBA00023172"/>
    </source>
</evidence>
<dbReference type="PANTHER" id="PTHR30349">
    <property type="entry name" value="PHAGE INTEGRASE-RELATED"/>
    <property type="match status" value="1"/>
</dbReference>
<dbReference type="InterPro" id="IPR050090">
    <property type="entry name" value="Tyrosine_recombinase_XerCD"/>
</dbReference>
<gene>
    <name evidence="6" type="ORF">LCGC14_0103480</name>
</gene>
<organism evidence="6">
    <name type="scientific">marine sediment metagenome</name>
    <dbReference type="NCBI Taxonomy" id="412755"/>
    <lineage>
        <taxon>unclassified sequences</taxon>
        <taxon>metagenomes</taxon>
        <taxon>ecological metagenomes</taxon>
    </lineage>
</organism>
<evidence type="ECO:0000259" key="5">
    <source>
        <dbReference type="PROSITE" id="PS51900"/>
    </source>
</evidence>
<dbReference type="InterPro" id="IPR044068">
    <property type="entry name" value="CB"/>
</dbReference>
<name>A0A0F9XTW9_9ZZZZ</name>
<dbReference type="AlphaFoldDB" id="A0A0F9XTW9"/>
<keyword evidence="1" id="KW-0229">DNA integration</keyword>
<evidence type="ECO:0000256" key="2">
    <source>
        <dbReference type="ARBA" id="ARBA00023125"/>
    </source>
</evidence>
<evidence type="ECO:0008006" key="7">
    <source>
        <dbReference type="Google" id="ProtNLM"/>
    </source>
</evidence>
<dbReference type="InterPro" id="IPR010998">
    <property type="entry name" value="Integrase_recombinase_N"/>
</dbReference>
<dbReference type="PANTHER" id="PTHR30349:SF81">
    <property type="entry name" value="TYROSINE RECOMBINASE XERC"/>
    <property type="match status" value="1"/>
</dbReference>
<dbReference type="Gene3D" id="1.10.443.10">
    <property type="entry name" value="Intergrase catalytic core"/>
    <property type="match status" value="1"/>
</dbReference>
<dbReference type="Pfam" id="PF02899">
    <property type="entry name" value="Phage_int_SAM_1"/>
    <property type="match status" value="1"/>
</dbReference>
<feature type="domain" description="Tyr recombinase" evidence="4">
    <location>
        <begin position="108"/>
        <end position="291"/>
    </location>
</feature>
<dbReference type="PROSITE" id="PS51900">
    <property type="entry name" value="CB"/>
    <property type="match status" value="1"/>
</dbReference>
<dbReference type="InterPro" id="IPR002104">
    <property type="entry name" value="Integrase_catalytic"/>
</dbReference>
<dbReference type="PROSITE" id="PS51898">
    <property type="entry name" value="TYR_RECOMBINASE"/>
    <property type="match status" value="1"/>
</dbReference>
<dbReference type="InterPro" id="IPR011010">
    <property type="entry name" value="DNA_brk_join_enz"/>
</dbReference>
<protein>
    <recommendedName>
        <fullName evidence="7">Tyrosine recombinase XerD</fullName>
    </recommendedName>
</protein>